<protein>
    <submittedName>
        <fullName evidence="2">Uncharacterized protein</fullName>
    </submittedName>
</protein>
<gene>
    <name evidence="2" type="ORF">RHSIM_Rhsim12G0079900</name>
</gene>
<sequence>MNASKKRLKESDIEDSGHDERLPTSGNPSVVLEEIERGTGDGEVLKSSRIAFSLFLSSVSNADMYAMPVLLVILSLARHFSSVSVINVSRQAVGAAHALAKSGLH</sequence>
<accession>A0A834G861</accession>
<feature type="compositionally biased region" description="Basic and acidic residues" evidence="1">
    <location>
        <begin position="9"/>
        <end position="22"/>
    </location>
</feature>
<dbReference type="Proteomes" id="UP000626092">
    <property type="component" value="Unassembled WGS sequence"/>
</dbReference>
<evidence type="ECO:0000256" key="1">
    <source>
        <dbReference type="SAM" id="MobiDB-lite"/>
    </source>
</evidence>
<feature type="region of interest" description="Disordered" evidence="1">
    <location>
        <begin position="1"/>
        <end position="29"/>
    </location>
</feature>
<organism evidence="2 3">
    <name type="scientific">Rhododendron simsii</name>
    <name type="common">Sims's rhododendron</name>
    <dbReference type="NCBI Taxonomy" id="118357"/>
    <lineage>
        <taxon>Eukaryota</taxon>
        <taxon>Viridiplantae</taxon>
        <taxon>Streptophyta</taxon>
        <taxon>Embryophyta</taxon>
        <taxon>Tracheophyta</taxon>
        <taxon>Spermatophyta</taxon>
        <taxon>Magnoliopsida</taxon>
        <taxon>eudicotyledons</taxon>
        <taxon>Gunneridae</taxon>
        <taxon>Pentapetalae</taxon>
        <taxon>asterids</taxon>
        <taxon>Ericales</taxon>
        <taxon>Ericaceae</taxon>
        <taxon>Ericoideae</taxon>
        <taxon>Rhodoreae</taxon>
        <taxon>Rhododendron</taxon>
    </lineage>
</organism>
<dbReference type="AlphaFoldDB" id="A0A834G861"/>
<name>A0A834G861_RHOSS</name>
<evidence type="ECO:0000313" key="2">
    <source>
        <dbReference type="EMBL" id="KAF7124800.1"/>
    </source>
</evidence>
<proteinExistence type="predicted"/>
<reference evidence="2" key="1">
    <citation type="submission" date="2019-11" db="EMBL/GenBank/DDBJ databases">
        <authorList>
            <person name="Liu Y."/>
            <person name="Hou J."/>
            <person name="Li T.-Q."/>
            <person name="Guan C.-H."/>
            <person name="Wu X."/>
            <person name="Wu H.-Z."/>
            <person name="Ling F."/>
            <person name="Zhang R."/>
            <person name="Shi X.-G."/>
            <person name="Ren J.-P."/>
            <person name="Chen E.-F."/>
            <person name="Sun J.-M."/>
        </authorList>
    </citation>
    <scope>NUCLEOTIDE SEQUENCE</scope>
    <source>
        <strain evidence="2">Adult_tree_wgs_1</strain>
        <tissue evidence="2">Leaves</tissue>
    </source>
</reference>
<keyword evidence="3" id="KW-1185">Reference proteome</keyword>
<dbReference type="EMBL" id="WJXA01000012">
    <property type="protein sequence ID" value="KAF7124800.1"/>
    <property type="molecule type" value="Genomic_DNA"/>
</dbReference>
<evidence type="ECO:0000313" key="3">
    <source>
        <dbReference type="Proteomes" id="UP000626092"/>
    </source>
</evidence>
<comment type="caution">
    <text evidence="2">The sequence shown here is derived from an EMBL/GenBank/DDBJ whole genome shotgun (WGS) entry which is preliminary data.</text>
</comment>